<proteinExistence type="inferred from homology"/>
<dbReference type="GO" id="GO:0045892">
    <property type="term" value="P:negative regulation of DNA-templated transcription"/>
    <property type="evidence" value="ECO:0000318"/>
    <property type="project" value="GO_Central"/>
</dbReference>
<dbReference type="PANTHER" id="PTHR12522">
    <property type="entry name" value="ZINC-FINGER PROTEIN NOLZ1-RELATED"/>
    <property type="match status" value="1"/>
</dbReference>
<comment type="similarity">
    <text evidence="1">Belongs to the Elbow/Noc family.</text>
</comment>
<dbReference type="EMBL" id="GL732531">
    <property type="protein sequence ID" value="EFX85711.1"/>
    <property type="molecule type" value="Genomic_DNA"/>
</dbReference>
<organism evidence="8 9">
    <name type="scientific">Daphnia pulex</name>
    <name type="common">Water flea</name>
    <dbReference type="NCBI Taxonomy" id="6669"/>
    <lineage>
        <taxon>Eukaryota</taxon>
        <taxon>Metazoa</taxon>
        <taxon>Ecdysozoa</taxon>
        <taxon>Arthropoda</taxon>
        <taxon>Crustacea</taxon>
        <taxon>Branchiopoda</taxon>
        <taxon>Diplostraca</taxon>
        <taxon>Cladocera</taxon>
        <taxon>Anomopoda</taxon>
        <taxon>Daphniidae</taxon>
        <taxon>Daphnia</taxon>
    </lineage>
</organism>
<dbReference type="Proteomes" id="UP000000305">
    <property type="component" value="Unassembled WGS sequence"/>
</dbReference>
<dbReference type="GO" id="GO:0008270">
    <property type="term" value="F:zinc ion binding"/>
    <property type="evidence" value="ECO:0007669"/>
    <property type="project" value="UniProtKB-KW"/>
</dbReference>
<evidence type="ECO:0000259" key="7">
    <source>
        <dbReference type="PROSITE" id="PS50157"/>
    </source>
</evidence>
<keyword evidence="2" id="KW-0479">Metal-binding</keyword>
<evidence type="ECO:0000256" key="3">
    <source>
        <dbReference type="ARBA" id="ARBA00022771"/>
    </source>
</evidence>
<dbReference type="GO" id="GO:0005634">
    <property type="term" value="C:nucleus"/>
    <property type="evidence" value="ECO:0000318"/>
    <property type="project" value="GO_Central"/>
</dbReference>
<evidence type="ECO:0000313" key="9">
    <source>
        <dbReference type="Proteomes" id="UP000000305"/>
    </source>
</evidence>
<dbReference type="AlphaFoldDB" id="E9G491"/>
<keyword evidence="3 5" id="KW-0863">Zinc-finger</keyword>
<dbReference type="FunCoup" id="E9G491">
    <property type="interactions" value="302"/>
</dbReference>
<feature type="region of interest" description="Disordered" evidence="6">
    <location>
        <begin position="264"/>
        <end position="306"/>
    </location>
</feature>
<evidence type="ECO:0000256" key="4">
    <source>
        <dbReference type="ARBA" id="ARBA00022833"/>
    </source>
</evidence>
<dbReference type="InParanoid" id="E9G491"/>
<dbReference type="HOGENOM" id="CLU_689404_0_0_1"/>
<accession>E9G491</accession>
<reference evidence="8 9" key="1">
    <citation type="journal article" date="2011" name="Science">
        <title>The ecoresponsive genome of Daphnia pulex.</title>
        <authorList>
            <person name="Colbourne J.K."/>
            <person name="Pfrender M.E."/>
            <person name="Gilbert D."/>
            <person name="Thomas W.K."/>
            <person name="Tucker A."/>
            <person name="Oakley T.H."/>
            <person name="Tokishita S."/>
            <person name="Aerts A."/>
            <person name="Arnold G.J."/>
            <person name="Basu M.K."/>
            <person name="Bauer D.J."/>
            <person name="Caceres C.E."/>
            <person name="Carmel L."/>
            <person name="Casola C."/>
            <person name="Choi J.H."/>
            <person name="Detter J.C."/>
            <person name="Dong Q."/>
            <person name="Dusheyko S."/>
            <person name="Eads B.D."/>
            <person name="Frohlich T."/>
            <person name="Geiler-Samerotte K.A."/>
            <person name="Gerlach D."/>
            <person name="Hatcher P."/>
            <person name="Jogdeo S."/>
            <person name="Krijgsveld J."/>
            <person name="Kriventseva E.V."/>
            <person name="Kultz D."/>
            <person name="Laforsch C."/>
            <person name="Lindquist E."/>
            <person name="Lopez J."/>
            <person name="Manak J.R."/>
            <person name="Muller J."/>
            <person name="Pangilinan J."/>
            <person name="Patwardhan R.P."/>
            <person name="Pitluck S."/>
            <person name="Pritham E.J."/>
            <person name="Rechtsteiner A."/>
            <person name="Rho M."/>
            <person name="Rogozin I.B."/>
            <person name="Sakarya O."/>
            <person name="Salamov A."/>
            <person name="Schaack S."/>
            <person name="Shapiro H."/>
            <person name="Shiga Y."/>
            <person name="Skalitzky C."/>
            <person name="Smith Z."/>
            <person name="Souvorov A."/>
            <person name="Sung W."/>
            <person name="Tang Z."/>
            <person name="Tsuchiya D."/>
            <person name="Tu H."/>
            <person name="Vos H."/>
            <person name="Wang M."/>
            <person name="Wolf Y.I."/>
            <person name="Yamagata H."/>
            <person name="Yamada T."/>
            <person name="Ye Y."/>
            <person name="Shaw J.R."/>
            <person name="Andrews J."/>
            <person name="Crease T.J."/>
            <person name="Tang H."/>
            <person name="Lucas S.M."/>
            <person name="Robertson H.M."/>
            <person name="Bork P."/>
            <person name="Koonin E.V."/>
            <person name="Zdobnov E.M."/>
            <person name="Grigoriev I.V."/>
            <person name="Lynch M."/>
            <person name="Boore J.L."/>
        </authorList>
    </citation>
    <scope>NUCLEOTIDE SEQUENCE [LARGE SCALE GENOMIC DNA]</scope>
</reference>
<keyword evidence="4" id="KW-0862">Zinc</keyword>
<evidence type="ECO:0000256" key="6">
    <source>
        <dbReference type="SAM" id="MobiDB-lite"/>
    </source>
</evidence>
<dbReference type="PANTHER" id="PTHR12522:SF4">
    <property type="entry name" value="ZINC FINGER PROTEIN ELBOW"/>
    <property type="match status" value="1"/>
</dbReference>
<feature type="domain" description="C2H2-type" evidence="7">
    <location>
        <begin position="198"/>
        <end position="231"/>
    </location>
</feature>
<keyword evidence="9" id="KW-1185">Reference proteome</keyword>
<feature type="compositionally biased region" description="Low complexity" evidence="6">
    <location>
        <begin position="278"/>
        <end position="295"/>
    </location>
</feature>
<gene>
    <name evidence="8" type="ORF">DAPPUDRAFT_313437</name>
</gene>
<dbReference type="PROSITE" id="PS50157">
    <property type="entry name" value="ZINC_FINGER_C2H2_2"/>
    <property type="match status" value="1"/>
</dbReference>
<name>E9G491_DAPPU</name>
<feature type="compositionally biased region" description="Low complexity" evidence="6">
    <location>
        <begin position="99"/>
        <end position="111"/>
    </location>
</feature>
<evidence type="ECO:0000256" key="1">
    <source>
        <dbReference type="ARBA" id="ARBA00010144"/>
    </source>
</evidence>
<dbReference type="InterPro" id="IPR013087">
    <property type="entry name" value="Znf_C2H2_type"/>
</dbReference>
<dbReference type="SUPFAM" id="SSF57667">
    <property type="entry name" value="beta-beta-alpha zinc fingers"/>
    <property type="match status" value="1"/>
</dbReference>
<evidence type="ECO:0000256" key="2">
    <source>
        <dbReference type="ARBA" id="ARBA00022723"/>
    </source>
</evidence>
<sequence length="400" mass="42344">MLSSNGNPYLRPEYLNPPPPTTMDSKKSPLALLAQTCSQIGADPPACLECRQIFLFRRRRRTRNPFIPTSTAAAMMSGYLAGHPAAAYSAALQQAMQQQQQQQQQQYGNAAVNRAGSKSDSNPPCRDPYCTGCPANNNNNGPPVPPPLSTGVHMVCTAGCGLGVQCDHLKVPISAQHLMMSSSSSPGPSSPSHNNRPYVCNWIVGDNYCGKRFGSSDDLLQHLRTHTNLSASAANSSDGPVSAAAFAHPSSMMRAAYPTPPLSPLSAARYHPYGKSNPATTQQQQQQQQQQHQPSSPFPFHPHHHPGMAAAMAQAMAAAAAAGPYGPAPAPPPSTASLFQHLNPALAPYYSHLSLFAHQQQQQQQQAANQPSGSRQQQQQQQGVVVPGPAPPAGGAAAPP</sequence>
<feature type="region of interest" description="Disordered" evidence="6">
    <location>
        <begin position="1"/>
        <end position="26"/>
    </location>
</feature>
<feature type="region of interest" description="Disordered" evidence="6">
    <location>
        <begin position="359"/>
        <end position="400"/>
    </location>
</feature>
<protein>
    <recommendedName>
        <fullName evidence="7">C2H2-type domain-containing protein</fullName>
    </recommendedName>
</protein>
<feature type="compositionally biased region" description="Low complexity" evidence="6">
    <location>
        <begin position="376"/>
        <end position="387"/>
    </location>
</feature>
<feature type="compositionally biased region" description="Pro residues" evidence="6">
    <location>
        <begin position="388"/>
        <end position="400"/>
    </location>
</feature>
<feature type="region of interest" description="Disordered" evidence="6">
    <location>
        <begin position="99"/>
        <end position="123"/>
    </location>
</feature>
<dbReference type="OrthoDB" id="10054079at2759"/>
<evidence type="ECO:0000313" key="8">
    <source>
        <dbReference type="EMBL" id="EFX85711.1"/>
    </source>
</evidence>
<dbReference type="KEGG" id="dpx:DAPPUDRAFT_313437"/>
<dbReference type="eggNOG" id="ENOG502QUYV">
    <property type="taxonomic scope" value="Eukaryota"/>
</dbReference>
<evidence type="ECO:0000256" key="5">
    <source>
        <dbReference type="PROSITE-ProRule" id="PRU00042"/>
    </source>
</evidence>
<dbReference type="Gene3D" id="3.30.160.60">
    <property type="entry name" value="Classic Zinc Finger"/>
    <property type="match status" value="1"/>
</dbReference>
<dbReference type="OMA" id="STCNAPG"/>
<dbReference type="InterPro" id="IPR051520">
    <property type="entry name" value="Elbow/Noc_ZnFinger"/>
</dbReference>
<dbReference type="InterPro" id="IPR036236">
    <property type="entry name" value="Znf_C2H2_sf"/>
</dbReference>